<keyword evidence="3" id="KW-1185">Reference proteome</keyword>
<comment type="caution">
    <text evidence="2">The sequence shown here is derived from an EMBL/GenBank/DDBJ whole genome shotgun (WGS) entry which is preliminary data.</text>
</comment>
<evidence type="ECO:0000313" key="3">
    <source>
        <dbReference type="Proteomes" id="UP000521943"/>
    </source>
</evidence>
<evidence type="ECO:0000256" key="1">
    <source>
        <dbReference type="SAM" id="MobiDB-lite"/>
    </source>
</evidence>
<accession>A0A8H6M987</accession>
<protein>
    <submittedName>
        <fullName evidence="2">Uncharacterized protein</fullName>
    </submittedName>
</protein>
<feature type="compositionally biased region" description="Polar residues" evidence="1">
    <location>
        <begin position="18"/>
        <end position="38"/>
    </location>
</feature>
<feature type="compositionally biased region" description="Polar residues" evidence="1">
    <location>
        <begin position="66"/>
        <end position="76"/>
    </location>
</feature>
<sequence>MAFCTSNQRATRQVRESIANTSSRQTIIEESPSTSSCSGFAGNRLGLVKRTPRNSARRLSARRQKATATASQNPSSEIPDNWRYVSLITEAVVRLIHITVLDTLDGGTLRSLCANCNESMDFSRFPIRLSIGWSAAKFSSASVMNRDSGCETGSEKGERVWCQGGMERYNRRDVRSKQILSAQRLSHSGLVSRISPPSTCDPAHSSGLTSDGDVGGFNRLFVEPYHSAGQTMLITIWRGISHLTNCRWQYSEDHEGYHFTLRRIERLRDVAVSPFSDDNIIHFNQESIHSANTLQQCHNVDPIPDGGREGLAVYSYAERDTVRSTWWRNGISLHSVCQLGCGVIPVSQMRVCFHQSGIHAGSWYKKQSQAVQVNQLTAPFQGMPSTGDTDIQLKCSALCILEKLLTRASTLRTPLLPRFTWNTHPEKEGFGSARLSLEGVYLLSSAGVRAWHECKDIWRSSILHIADRLPNTWNFPTSFLYSARWGVKNHRYHI</sequence>
<reference evidence="2 3" key="1">
    <citation type="submission" date="2020-07" db="EMBL/GenBank/DDBJ databases">
        <title>Comparative genomics of pyrophilous fungi reveals a link between fire events and developmental genes.</title>
        <authorList>
            <consortium name="DOE Joint Genome Institute"/>
            <person name="Steindorff A.S."/>
            <person name="Carver A."/>
            <person name="Calhoun S."/>
            <person name="Stillman K."/>
            <person name="Liu H."/>
            <person name="Lipzen A."/>
            <person name="Pangilinan J."/>
            <person name="Labutti K."/>
            <person name="Bruns T.D."/>
            <person name="Grigoriev I.V."/>
        </authorList>
    </citation>
    <scope>NUCLEOTIDE SEQUENCE [LARGE SCALE GENOMIC DNA]</scope>
    <source>
        <strain evidence="2 3">CBS 144469</strain>
    </source>
</reference>
<feature type="compositionally biased region" description="Basic residues" evidence="1">
    <location>
        <begin position="50"/>
        <end position="65"/>
    </location>
</feature>
<dbReference type="Proteomes" id="UP000521943">
    <property type="component" value="Unassembled WGS sequence"/>
</dbReference>
<feature type="region of interest" description="Disordered" evidence="1">
    <location>
        <begin position="1"/>
        <end position="76"/>
    </location>
</feature>
<dbReference type="EMBL" id="JACGCI010000015">
    <property type="protein sequence ID" value="KAF6759665.1"/>
    <property type="molecule type" value="Genomic_DNA"/>
</dbReference>
<organism evidence="2 3">
    <name type="scientific">Ephemerocybe angulata</name>
    <dbReference type="NCBI Taxonomy" id="980116"/>
    <lineage>
        <taxon>Eukaryota</taxon>
        <taxon>Fungi</taxon>
        <taxon>Dikarya</taxon>
        <taxon>Basidiomycota</taxon>
        <taxon>Agaricomycotina</taxon>
        <taxon>Agaricomycetes</taxon>
        <taxon>Agaricomycetidae</taxon>
        <taxon>Agaricales</taxon>
        <taxon>Agaricineae</taxon>
        <taxon>Psathyrellaceae</taxon>
        <taxon>Ephemerocybe</taxon>
    </lineage>
</organism>
<gene>
    <name evidence="2" type="ORF">DFP72DRAFT_844351</name>
</gene>
<proteinExistence type="predicted"/>
<evidence type="ECO:0000313" key="2">
    <source>
        <dbReference type="EMBL" id="KAF6759665.1"/>
    </source>
</evidence>
<feature type="compositionally biased region" description="Polar residues" evidence="1">
    <location>
        <begin position="1"/>
        <end position="11"/>
    </location>
</feature>
<name>A0A8H6M987_9AGAR</name>
<dbReference type="AlphaFoldDB" id="A0A8H6M987"/>